<feature type="compositionally biased region" description="Basic and acidic residues" evidence="1">
    <location>
        <begin position="161"/>
        <end position="187"/>
    </location>
</feature>
<dbReference type="AlphaFoldDB" id="A0A4P9WKV5"/>
<gene>
    <name evidence="2" type="ORF">BDK51DRAFT_49630</name>
</gene>
<feature type="compositionally biased region" description="Polar residues" evidence="1">
    <location>
        <begin position="204"/>
        <end position="213"/>
    </location>
</feature>
<evidence type="ECO:0000313" key="2">
    <source>
        <dbReference type="EMBL" id="RKO93639.1"/>
    </source>
</evidence>
<reference evidence="3" key="1">
    <citation type="journal article" date="2018" name="Nat. Microbiol.">
        <title>Leveraging single-cell genomics to expand the fungal tree of life.</title>
        <authorList>
            <person name="Ahrendt S.R."/>
            <person name="Quandt C.A."/>
            <person name="Ciobanu D."/>
            <person name="Clum A."/>
            <person name="Salamov A."/>
            <person name="Andreopoulos B."/>
            <person name="Cheng J.F."/>
            <person name="Woyke T."/>
            <person name="Pelin A."/>
            <person name="Henrissat B."/>
            <person name="Reynolds N.K."/>
            <person name="Benny G.L."/>
            <person name="Smith M.E."/>
            <person name="James T.Y."/>
            <person name="Grigoriev I.V."/>
        </authorList>
    </citation>
    <scope>NUCLEOTIDE SEQUENCE [LARGE SCALE GENOMIC DNA]</scope>
</reference>
<accession>A0A4P9WKV5</accession>
<organism evidence="2 3">
    <name type="scientific">Blyttiomyces helicus</name>
    <dbReference type="NCBI Taxonomy" id="388810"/>
    <lineage>
        <taxon>Eukaryota</taxon>
        <taxon>Fungi</taxon>
        <taxon>Fungi incertae sedis</taxon>
        <taxon>Chytridiomycota</taxon>
        <taxon>Chytridiomycota incertae sedis</taxon>
        <taxon>Chytridiomycetes</taxon>
        <taxon>Chytridiomycetes incertae sedis</taxon>
        <taxon>Blyttiomyces</taxon>
    </lineage>
</organism>
<sequence length="213" mass="22472">MPLVLIAPPGHQNGTGLDHLQHVRQTLPDLQPATQMRSSFLGALPERMRVSVGADSRLPECTALIQINKWQEGVAHYVPPATSPTSWASGDVARASAPDVILAGLAAPNSALEAGGAPADPKTVSPLPNRVSAGSLEEGIKDAEGPPGPGSVDLADGGELPEGRRLHNPCRGEARVVDQETSRRLVEEQTFTHVATSRRDSDVRSNNPPATRM</sequence>
<feature type="region of interest" description="Disordered" evidence="1">
    <location>
        <begin position="113"/>
        <end position="132"/>
    </location>
</feature>
<keyword evidence="3" id="KW-1185">Reference proteome</keyword>
<dbReference type="EMBL" id="KZ994164">
    <property type="protein sequence ID" value="RKO93639.1"/>
    <property type="molecule type" value="Genomic_DNA"/>
</dbReference>
<name>A0A4P9WKV5_9FUNG</name>
<dbReference type="Proteomes" id="UP000269721">
    <property type="component" value="Unassembled WGS sequence"/>
</dbReference>
<proteinExistence type="predicted"/>
<protein>
    <submittedName>
        <fullName evidence="2">Uncharacterized protein</fullName>
    </submittedName>
</protein>
<evidence type="ECO:0000256" key="1">
    <source>
        <dbReference type="SAM" id="MobiDB-lite"/>
    </source>
</evidence>
<evidence type="ECO:0000313" key="3">
    <source>
        <dbReference type="Proteomes" id="UP000269721"/>
    </source>
</evidence>
<feature type="region of interest" description="Disordered" evidence="1">
    <location>
        <begin position="138"/>
        <end position="213"/>
    </location>
</feature>